<comment type="caution">
    <text evidence="3">The sequence shown here is derived from an EMBL/GenBank/DDBJ whole genome shotgun (WGS) entry which is preliminary data.</text>
</comment>
<dbReference type="Proteomes" id="UP000006265">
    <property type="component" value="Unassembled WGS sequence"/>
</dbReference>
<dbReference type="STRING" id="1122247.GCA_000379865_01798"/>
<evidence type="ECO:0000313" key="4">
    <source>
        <dbReference type="Proteomes" id="UP000006265"/>
    </source>
</evidence>
<dbReference type="OrthoDB" id="3389322at2"/>
<evidence type="ECO:0000256" key="2">
    <source>
        <dbReference type="SAM" id="Phobius"/>
    </source>
</evidence>
<keyword evidence="2" id="KW-1133">Transmembrane helix</keyword>
<organism evidence="3 4">
    <name type="scientific">Mycolicibacterium hassiacum (strain DSM 44199 / CIP 105218 / JCM 12690 / 3849)</name>
    <name type="common">Mycobacterium hassiacum</name>
    <dbReference type="NCBI Taxonomy" id="1122247"/>
    <lineage>
        <taxon>Bacteria</taxon>
        <taxon>Bacillati</taxon>
        <taxon>Actinomycetota</taxon>
        <taxon>Actinomycetes</taxon>
        <taxon>Mycobacteriales</taxon>
        <taxon>Mycobacteriaceae</taxon>
        <taxon>Mycolicibacterium</taxon>
    </lineage>
</organism>
<reference evidence="3 4" key="1">
    <citation type="journal article" date="2012" name="J. Bacteriol.">
        <title>Genome sequence of Mycobacterium hassiacum DSM 44199, a rare source of heat-stable mycobacterial proteins.</title>
        <authorList>
            <person name="Tiago I."/>
            <person name="Maranha A."/>
            <person name="Mendes V."/>
            <person name="Alarico S."/>
            <person name="Moynihan P.J."/>
            <person name="Clarke A.J."/>
            <person name="Macedo-Ribeiro S."/>
            <person name="Pereira P.J."/>
            <person name="Empadinhas N."/>
        </authorList>
    </citation>
    <scope>NUCLEOTIDE SEQUENCE [LARGE SCALE GENOMIC DNA]</scope>
    <source>
        <strain evidence="4">DSM 44199 / CIP 105218 / JCM 12690 / 3849</strain>
    </source>
</reference>
<protein>
    <submittedName>
        <fullName evidence="3">Uncharacterized protein</fullName>
    </submittedName>
</protein>
<accession>K5B7J0</accession>
<dbReference type="eggNOG" id="ENOG5032SSX">
    <property type="taxonomic scope" value="Bacteria"/>
</dbReference>
<dbReference type="RefSeq" id="WP_005630847.1">
    <property type="nucleotide sequence ID" value="NZ_AMRA01000106.1"/>
</dbReference>
<keyword evidence="4" id="KW-1185">Reference proteome</keyword>
<proteinExistence type="predicted"/>
<feature type="region of interest" description="Disordered" evidence="1">
    <location>
        <begin position="196"/>
        <end position="217"/>
    </location>
</feature>
<dbReference type="AlphaFoldDB" id="K5B7J0"/>
<keyword evidence="2" id="KW-0812">Transmembrane</keyword>
<sequence length="217" mass="23604">MATIDIDRDTARDAAENELQRPIYAKPSAGDYVLEWIDDLISRIARAGSTVPGGWFTLTVVAILVVLAVVTAVRIARRTMHTQRAGDAVLFGDRELSSAEHRAAAERYAAEGQFGPAIRHRLRAVARHLEETGVLQPIPGRTATELAADTGRVFPQLADEFDTAATIFNDITYGDRPASPQDYRRVVALDDHLRSQPHPVAAATTAPPATSGWAEVR</sequence>
<dbReference type="Pfam" id="PF13559">
    <property type="entry name" value="DUF4129"/>
    <property type="match status" value="1"/>
</dbReference>
<evidence type="ECO:0000256" key="1">
    <source>
        <dbReference type="SAM" id="MobiDB-lite"/>
    </source>
</evidence>
<name>K5B7J0_MYCHD</name>
<keyword evidence="2" id="KW-0472">Membrane</keyword>
<dbReference type="InterPro" id="IPR025403">
    <property type="entry name" value="TgpA-like_C"/>
</dbReference>
<gene>
    <name evidence="3" type="ORF">C731_4018</name>
</gene>
<feature type="transmembrane region" description="Helical" evidence="2">
    <location>
        <begin position="55"/>
        <end position="76"/>
    </location>
</feature>
<dbReference type="PATRIC" id="fig|1122247.3.peg.3853"/>
<evidence type="ECO:0000313" key="3">
    <source>
        <dbReference type="EMBL" id="EKF22033.1"/>
    </source>
</evidence>
<feature type="compositionally biased region" description="Low complexity" evidence="1">
    <location>
        <begin position="199"/>
        <end position="210"/>
    </location>
</feature>
<dbReference type="EMBL" id="AMRA01000106">
    <property type="protein sequence ID" value="EKF22033.1"/>
    <property type="molecule type" value="Genomic_DNA"/>
</dbReference>